<evidence type="ECO:0000313" key="1">
    <source>
        <dbReference type="EMBL" id="QEC66761.1"/>
    </source>
</evidence>
<gene>
    <name evidence="1" type="ORF">FRZ67_05375</name>
</gene>
<sequence length="187" mass="21318">MIKPLITTLIFPLLFLSCNKDSSSLSKSISGKWKFTDWRFDEGTWIGNDTISDPYPAVSVAIGKYNNDTFSISFTANGNFTFVYPSTISLNLPHTWQTASGSYHIITDSSMIISPNNSPLFGWLYYFHYPNFIVDHYPLYDTVTFRRISDAELSLNLQWFFTQPVDIGASYDAVTIRGEGIYTLKRQ</sequence>
<dbReference type="EMBL" id="CP042435">
    <property type="protein sequence ID" value="QEC66761.1"/>
    <property type="molecule type" value="Genomic_DNA"/>
</dbReference>
<dbReference type="AlphaFoldDB" id="A0A5B8V7J2"/>
<proteinExistence type="predicted"/>
<dbReference type="Proteomes" id="UP000321533">
    <property type="component" value="Chromosome"/>
</dbReference>
<reference evidence="1 2" key="1">
    <citation type="journal article" date="2016" name="Int. J. Syst. Evol. Microbiol.">
        <title>Panacibacter ginsenosidivorans gen. nov., sp. nov., with ginsenoside converting activity isolated from soil of a ginseng field.</title>
        <authorList>
            <person name="Siddiqi M.Z."/>
            <person name="Muhammad Shafi S."/>
            <person name="Choi K.D."/>
            <person name="Im W.T."/>
        </authorList>
    </citation>
    <scope>NUCLEOTIDE SEQUENCE [LARGE SCALE GENOMIC DNA]</scope>
    <source>
        <strain evidence="1 2">Gsoil1550</strain>
    </source>
</reference>
<dbReference type="KEGG" id="pgin:FRZ67_05375"/>
<keyword evidence="2" id="KW-1185">Reference proteome</keyword>
<evidence type="ECO:0008006" key="3">
    <source>
        <dbReference type="Google" id="ProtNLM"/>
    </source>
</evidence>
<dbReference type="RefSeq" id="WP_147188561.1">
    <property type="nucleotide sequence ID" value="NZ_CP042435.1"/>
</dbReference>
<name>A0A5B8V7J2_9BACT</name>
<dbReference type="PROSITE" id="PS51257">
    <property type="entry name" value="PROKAR_LIPOPROTEIN"/>
    <property type="match status" value="1"/>
</dbReference>
<protein>
    <recommendedName>
        <fullName evidence="3">Lipocalin-like domain-containing protein</fullName>
    </recommendedName>
</protein>
<organism evidence="1 2">
    <name type="scientific">Panacibacter ginsenosidivorans</name>
    <dbReference type="NCBI Taxonomy" id="1813871"/>
    <lineage>
        <taxon>Bacteria</taxon>
        <taxon>Pseudomonadati</taxon>
        <taxon>Bacteroidota</taxon>
        <taxon>Chitinophagia</taxon>
        <taxon>Chitinophagales</taxon>
        <taxon>Chitinophagaceae</taxon>
        <taxon>Panacibacter</taxon>
    </lineage>
</organism>
<accession>A0A5B8V7J2</accession>
<evidence type="ECO:0000313" key="2">
    <source>
        <dbReference type="Proteomes" id="UP000321533"/>
    </source>
</evidence>